<protein>
    <submittedName>
        <fullName evidence="2">Uncharacterized protein</fullName>
    </submittedName>
</protein>
<evidence type="ECO:0000313" key="3">
    <source>
        <dbReference type="Proteomes" id="UP001501509"/>
    </source>
</evidence>
<keyword evidence="1" id="KW-0812">Transmembrane</keyword>
<evidence type="ECO:0000313" key="2">
    <source>
        <dbReference type="EMBL" id="GAA2583577.1"/>
    </source>
</evidence>
<evidence type="ECO:0000256" key="1">
    <source>
        <dbReference type="SAM" id="Phobius"/>
    </source>
</evidence>
<dbReference type="EMBL" id="BAAATD010000002">
    <property type="protein sequence ID" value="GAA2583577.1"/>
    <property type="molecule type" value="Genomic_DNA"/>
</dbReference>
<keyword evidence="1" id="KW-1133">Transmembrane helix</keyword>
<sequence length="116" mass="12294">MGLGGVIFGYVVVAVGVVPFGWLEVRRTESLVDPRLFRRPPFAAVVGAIVVFVAFSATLVLNTLYLQHARGMTPLDVGLVIAMFAPAAGRQRQPPAGERKRCGWAGVRTANLGCGG</sequence>
<dbReference type="Proteomes" id="UP001501509">
    <property type="component" value="Unassembled WGS sequence"/>
</dbReference>
<accession>A0ABN3PIJ3</accession>
<reference evidence="2 3" key="1">
    <citation type="journal article" date="2019" name="Int. J. Syst. Evol. Microbiol.">
        <title>The Global Catalogue of Microorganisms (GCM) 10K type strain sequencing project: providing services to taxonomists for standard genome sequencing and annotation.</title>
        <authorList>
            <consortium name="The Broad Institute Genomics Platform"/>
            <consortium name="The Broad Institute Genome Sequencing Center for Infectious Disease"/>
            <person name="Wu L."/>
            <person name="Ma J."/>
        </authorList>
    </citation>
    <scope>NUCLEOTIDE SEQUENCE [LARGE SCALE GENOMIC DNA]</scope>
    <source>
        <strain evidence="2 3">JCM 6833</strain>
    </source>
</reference>
<organism evidence="2 3">
    <name type="scientific">Actinomadura fulvescens</name>
    <dbReference type="NCBI Taxonomy" id="46160"/>
    <lineage>
        <taxon>Bacteria</taxon>
        <taxon>Bacillati</taxon>
        <taxon>Actinomycetota</taxon>
        <taxon>Actinomycetes</taxon>
        <taxon>Streptosporangiales</taxon>
        <taxon>Thermomonosporaceae</taxon>
        <taxon>Actinomadura</taxon>
    </lineage>
</organism>
<name>A0ABN3PIJ3_9ACTN</name>
<keyword evidence="3" id="KW-1185">Reference proteome</keyword>
<comment type="caution">
    <text evidence="2">The sequence shown here is derived from an EMBL/GenBank/DDBJ whole genome shotgun (WGS) entry which is preliminary data.</text>
</comment>
<proteinExistence type="predicted"/>
<keyword evidence="1" id="KW-0472">Membrane</keyword>
<feature type="transmembrane region" description="Helical" evidence="1">
    <location>
        <begin position="6"/>
        <end position="23"/>
    </location>
</feature>
<feature type="transmembrane region" description="Helical" evidence="1">
    <location>
        <begin position="43"/>
        <end position="65"/>
    </location>
</feature>
<gene>
    <name evidence="2" type="ORF">GCM10010411_15320</name>
</gene>